<dbReference type="Proteomes" id="UP001597641">
    <property type="component" value="Unassembled WGS sequence"/>
</dbReference>
<evidence type="ECO:0000313" key="2">
    <source>
        <dbReference type="Proteomes" id="UP001597641"/>
    </source>
</evidence>
<organism evidence="1 2">
    <name type="scientific">Pontibacter toksunensis</name>
    <dbReference type="NCBI Taxonomy" id="1332631"/>
    <lineage>
        <taxon>Bacteria</taxon>
        <taxon>Pseudomonadati</taxon>
        <taxon>Bacteroidota</taxon>
        <taxon>Cytophagia</taxon>
        <taxon>Cytophagales</taxon>
        <taxon>Hymenobacteraceae</taxon>
        <taxon>Pontibacter</taxon>
    </lineage>
</organism>
<reference evidence="2" key="1">
    <citation type="journal article" date="2019" name="Int. J. Syst. Evol. Microbiol.">
        <title>The Global Catalogue of Microorganisms (GCM) 10K type strain sequencing project: providing services to taxonomists for standard genome sequencing and annotation.</title>
        <authorList>
            <consortium name="The Broad Institute Genomics Platform"/>
            <consortium name="The Broad Institute Genome Sequencing Center for Infectious Disease"/>
            <person name="Wu L."/>
            <person name="Ma J."/>
        </authorList>
    </citation>
    <scope>NUCLEOTIDE SEQUENCE [LARGE SCALE GENOMIC DNA]</scope>
    <source>
        <strain evidence="2">KCTC 23984</strain>
    </source>
</reference>
<dbReference type="RefSeq" id="WP_377490095.1">
    <property type="nucleotide sequence ID" value="NZ_JBHUOX010000025.1"/>
</dbReference>
<protein>
    <submittedName>
        <fullName evidence="1">Uncharacterized protein</fullName>
    </submittedName>
</protein>
<comment type="caution">
    <text evidence="1">The sequence shown here is derived from an EMBL/GenBank/DDBJ whole genome shotgun (WGS) entry which is preliminary data.</text>
</comment>
<name>A0ABW6C1C2_9BACT</name>
<sequence length="63" mass="7604">MNNGRRGLARNLVDQCRLLHNVKTHIKWFHQSENKQVRIFTRSAEVTNLILMPEGWETRWPEF</sequence>
<dbReference type="EMBL" id="JBHUOX010000025">
    <property type="protein sequence ID" value="MFD3003197.1"/>
    <property type="molecule type" value="Genomic_DNA"/>
</dbReference>
<gene>
    <name evidence="1" type="ORF">ACFS7Z_22740</name>
</gene>
<proteinExistence type="predicted"/>
<accession>A0ABW6C1C2</accession>
<keyword evidence="2" id="KW-1185">Reference proteome</keyword>
<evidence type="ECO:0000313" key="1">
    <source>
        <dbReference type="EMBL" id="MFD3003197.1"/>
    </source>
</evidence>